<name>A0A7W8BM86_9ACTN</name>
<keyword evidence="2" id="KW-0812">Transmembrane</keyword>
<keyword evidence="2" id="KW-1133">Transmembrane helix</keyword>
<proteinExistence type="predicted"/>
<sequence length="68" mass="6940">MKTLGEGNVLDGIHGVYWFTIGTLVVLLMATVFLPGRAEGEGATATDSGEEPAAAVPEQTAADAHGAR</sequence>
<evidence type="ECO:0000256" key="2">
    <source>
        <dbReference type="SAM" id="Phobius"/>
    </source>
</evidence>
<feature type="region of interest" description="Disordered" evidence="1">
    <location>
        <begin position="39"/>
        <end position="68"/>
    </location>
</feature>
<protein>
    <submittedName>
        <fullName evidence="3">Uncharacterized protein</fullName>
    </submittedName>
</protein>
<evidence type="ECO:0000313" key="4">
    <source>
        <dbReference type="Proteomes" id="UP000568022"/>
    </source>
</evidence>
<dbReference type="Proteomes" id="UP000568022">
    <property type="component" value="Unassembled WGS sequence"/>
</dbReference>
<reference evidence="3 4" key="1">
    <citation type="submission" date="2020-08" db="EMBL/GenBank/DDBJ databases">
        <title>Genomic Encyclopedia of Type Strains, Phase III (KMG-III): the genomes of soil and plant-associated and newly described type strains.</title>
        <authorList>
            <person name="Whitman W."/>
        </authorList>
    </citation>
    <scope>NUCLEOTIDE SEQUENCE [LARGE SCALE GENOMIC DNA]</scope>
    <source>
        <strain evidence="3 4">CECT 3226</strain>
    </source>
</reference>
<evidence type="ECO:0000256" key="1">
    <source>
        <dbReference type="SAM" id="MobiDB-lite"/>
    </source>
</evidence>
<keyword evidence="2" id="KW-0472">Membrane</keyword>
<gene>
    <name evidence="3" type="ORF">FHS32_002189</name>
</gene>
<feature type="transmembrane region" description="Helical" evidence="2">
    <location>
        <begin position="15"/>
        <end position="34"/>
    </location>
</feature>
<keyword evidence="4" id="KW-1185">Reference proteome</keyword>
<evidence type="ECO:0000313" key="3">
    <source>
        <dbReference type="EMBL" id="MBB5125457.1"/>
    </source>
</evidence>
<accession>A0A7W8BM86</accession>
<dbReference type="EMBL" id="JACHJE010000004">
    <property type="protein sequence ID" value="MBB5125457.1"/>
    <property type="molecule type" value="Genomic_DNA"/>
</dbReference>
<dbReference type="AlphaFoldDB" id="A0A7W8BM86"/>
<comment type="caution">
    <text evidence="3">The sequence shown here is derived from an EMBL/GenBank/DDBJ whole genome shotgun (WGS) entry which is preliminary data.</text>
</comment>
<organism evidence="3 4">
    <name type="scientific">Streptomyces griseoloalbus</name>
    <dbReference type="NCBI Taxonomy" id="67303"/>
    <lineage>
        <taxon>Bacteria</taxon>
        <taxon>Bacillati</taxon>
        <taxon>Actinomycetota</taxon>
        <taxon>Actinomycetes</taxon>
        <taxon>Kitasatosporales</taxon>
        <taxon>Streptomycetaceae</taxon>
        <taxon>Streptomyces</taxon>
    </lineage>
</organism>